<keyword evidence="1" id="KW-0732">Signal</keyword>
<protein>
    <recommendedName>
        <fullName evidence="4">Lipoprotein</fullName>
    </recommendedName>
</protein>
<reference evidence="3" key="1">
    <citation type="journal article" date="2019" name="Int. J. Syst. Evol. Microbiol.">
        <title>The Global Catalogue of Microorganisms (GCM) 10K type strain sequencing project: providing services to taxonomists for standard genome sequencing and annotation.</title>
        <authorList>
            <consortium name="The Broad Institute Genomics Platform"/>
            <consortium name="The Broad Institute Genome Sequencing Center for Infectious Disease"/>
            <person name="Wu L."/>
            <person name="Ma J."/>
        </authorList>
    </citation>
    <scope>NUCLEOTIDE SEQUENCE [LARGE SCALE GENOMIC DNA]</scope>
    <source>
        <strain evidence="3">KCTC 62192</strain>
    </source>
</reference>
<organism evidence="2 3">
    <name type="scientific">Acidimangrovimonas pyrenivorans</name>
    <dbReference type="NCBI Taxonomy" id="2030798"/>
    <lineage>
        <taxon>Bacteria</taxon>
        <taxon>Pseudomonadati</taxon>
        <taxon>Pseudomonadota</taxon>
        <taxon>Alphaproteobacteria</taxon>
        <taxon>Rhodobacterales</taxon>
        <taxon>Paracoccaceae</taxon>
        <taxon>Acidimangrovimonas</taxon>
    </lineage>
</organism>
<feature type="chain" id="PRO_5047224120" description="Lipoprotein" evidence="1">
    <location>
        <begin position="18"/>
        <end position="130"/>
    </location>
</feature>
<evidence type="ECO:0000256" key="1">
    <source>
        <dbReference type="SAM" id="SignalP"/>
    </source>
</evidence>
<gene>
    <name evidence="2" type="ORF">ACFOES_08895</name>
</gene>
<keyword evidence="3" id="KW-1185">Reference proteome</keyword>
<evidence type="ECO:0000313" key="3">
    <source>
        <dbReference type="Proteomes" id="UP001595443"/>
    </source>
</evidence>
<comment type="caution">
    <text evidence="2">The sequence shown here is derived from an EMBL/GenBank/DDBJ whole genome shotgun (WGS) entry which is preliminary data.</text>
</comment>
<feature type="signal peptide" evidence="1">
    <location>
        <begin position="1"/>
        <end position="17"/>
    </location>
</feature>
<evidence type="ECO:0000313" key="2">
    <source>
        <dbReference type="EMBL" id="MFC2968210.1"/>
    </source>
</evidence>
<proteinExistence type="predicted"/>
<name>A0ABV7AGA5_9RHOB</name>
<dbReference type="EMBL" id="JBHRSK010000004">
    <property type="protein sequence ID" value="MFC2968210.1"/>
    <property type="molecule type" value="Genomic_DNA"/>
</dbReference>
<dbReference type="Proteomes" id="UP001595443">
    <property type="component" value="Unassembled WGS sequence"/>
</dbReference>
<sequence>MRLALFAPLLLAACATVQPGASGRFVARNGLSVTPTGPETFHVAFGGLIGTSDFWCAAGEYVTRRLGRPIQTMVYRASPPPRRAGEGISFTLNAADAQKTGLISLKGETRGYAAGIAEEFCEPPEIIRRW</sequence>
<dbReference type="RefSeq" id="WP_377832880.1">
    <property type="nucleotide sequence ID" value="NZ_JBHRSK010000004.1"/>
</dbReference>
<evidence type="ECO:0008006" key="4">
    <source>
        <dbReference type="Google" id="ProtNLM"/>
    </source>
</evidence>
<accession>A0ABV7AGA5</accession>